<dbReference type="GO" id="GO:0030667">
    <property type="term" value="C:secretory granule membrane"/>
    <property type="evidence" value="ECO:0007669"/>
    <property type="project" value="TreeGrafter"/>
</dbReference>
<dbReference type="InterPro" id="IPR008977">
    <property type="entry name" value="PHM/PNGase_F_dom_sf"/>
</dbReference>
<evidence type="ECO:0000313" key="11">
    <source>
        <dbReference type="EMBL" id="KAF0773930.1"/>
    </source>
</evidence>
<dbReference type="InterPro" id="IPR045266">
    <property type="entry name" value="DOH_DOMON"/>
</dbReference>
<evidence type="ECO:0000256" key="4">
    <source>
        <dbReference type="ARBA" id="ARBA00023002"/>
    </source>
</evidence>
<dbReference type="OrthoDB" id="10003276at2759"/>
<dbReference type="GO" id="GO:0006589">
    <property type="term" value="P:octopamine biosynthetic process"/>
    <property type="evidence" value="ECO:0007669"/>
    <property type="project" value="TreeGrafter"/>
</dbReference>
<dbReference type="Gene3D" id="2.60.120.310">
    <property type="entry name" value="Copper type II, ascorbate-dependent monooxygenase, N-terminal domain"/>
    <property type="match status" value="1"/>
</dbReference>
<sequence length="919" mass="103783">MKTVALLRTQHGSSSSRAEGLLYPDHVLESSAGASAAGRARWGQECRSLGGWHEGKYDDDGGSGCGFGAVGEGVTAAADRARCSVPYNRLAVEPVRRSQYVRAIAMPRTCVLLLLLLLLWSCAGRARAAVASAATVVSPPSFRSANLTAAGLLAATKYGKTVLAADEIAVATQEYADCVVFRVQARTRGYVALGFLDPIASSVDVLLAWVDDDTGAGHLMYYTQHNLPAVSCDIMAFPHTMRHSFDLNSPRPTLFSTCLIVKRFHRETHLIVLASPTHLQTTTCSSHDIIIYVDMHGKTETGLTPEKDVSQDYELLASFQNGSHISVVFRRAWDTCDAHNDVIFGNDTMRMFWTMSDRDPIDRQYTDALKLGSSWKGTQSFHPKGPKFKPNTDNYKKWDVTMDNLRIKDDVDTLYWCKIFKAPIFKKNHIVGFVPLLNDDTRRLVHHMIVYECYGGSNIMEKYVTLKGAQCYGQNMPEDWNKCVSPVVTWAMGSDGQFFPDHIGVPIGGHDLYYMLEVHYDNPTLKKVMDNSGVRVYYTDVLRPNDAGIMAVGMAVSPMHIVPPKQFAYKTASLCDKDCTNVIFPERGIKITSVLLHAHMASRQLKLRHVRHDQEMATIAQDDRYDYDYQQARELSNEVTVYPGDELITECVYNTVDRLQLTHGGYSTKQEMCLAFVTYYPRTPLASCFSMTPVPFFFETFGVQQFLDYNMEGVEKIFLKLADSTPKNQPSQTTTTTTTEMPELNNAKTLNELNQKHIAHLMKPPSFTIDDDKEQNLFRDLEIMEPVEFQNKTFQQHLDNLPWEDSLLTKNIERRLINGKHMTFCRLHNDTLALMMNTYLFPNFTAYTEPKTSNVACVPLSNKFKNSALAVQSSYSLFCLYFVFFFNKRIILNFYLIIVHILNVTSIENNQIRLKSKIK</sequence>
<dbReference type="GO" id="GO:0004500">
    <property type="term" value="F:dopamine beta-monooxygenase activity"/>
    <property type="evidence" value="ECO:0007669"/>
    <property type="project" value="InterPro"/>
</dbReference>
<evidence type="ECO:0000256" key="5">
    <source>
        <dbReference type="ARBA" id="ARBA00023008"/>
    </source>
</evidence>
<evidence type="ECO:0000256" key="8">
    <source>
        <dbReference type="ARBA" id="ARBA00023180"/>
    </source>
</evidence>
<dbReference type="GO" id="GO:0042420">
    <property type="term" value="P:dopamine catabolic process"/>
    <property type="evidence" value="ECO:0007669"/>
    <property type="project" value="TreeGrafter"/>
</dbReference>
<evidence type="ECO:0000259" key="9">
    <source>
        <dbReference type="Pfam" id="PF01082"/>
    </source>
</evidence>
<evidence type="ECO:0000256" key="7">
    <source>
        <dbReference type="ARBA" id="ARBA00023157"/>
    </source>
</evidence>
<keyword evidence="12" id="KW-1185">Reference proteome</keyword>
<comment type="cofactor">
    <cofactor evidence="1">
        <name>Cu(2+)</name>
        <dbReference type="ChEBI" id="CHEBI:29036"/>
    </cofactor>
</comment>
<dbReference type="InterPro" id="IPR014784">
    <property type="entry name" value="Cu2_ascorb_mOase-like_C"/>
</dbReference>
<dbReference type="InterPro" id="IPR028460">
    <property type="entry name" value="Tbh/DBH"/>
</dbReference>
<dbReference type="Pfam" id="PF03712">
    <property type="entry name" value="Cu2_monoox_C"/>
    <property type="match status" value="1"/>
</dbReference>
<dbReference type="FunFam" id="2.60.120.230:FF:000001">
    <property type="entry name" value="Monooxygenase, DBH-like 1"/>
    <property type="match status" value="1"/>
</dbReference>
<dbReference type="InterPro" id="IPR000945">
    <property type="entry name" value="DBH-like"/>
</dbReference>
<dbReference type="InterPro" id="IPR024548">
    <property type="entry name" value="Cu2_monoox_C"/>
</dbReference>
<keyword evidence="5" id="KW-0186">Copper</keyword>
<dbReference type="Pfam" id="PF01082">
    <property type="entry name" value="Cu2_monooxygen"/>
    <property type="match status" value="1"/>
</dbReference>
<keyword evidence="7" id="KW-1015">Disulfide bond</keyword>
<keyword evidence="8" id="KW-0325">Glycoprotein</keyword>
<protein>
    <submittedName>
        <fullName evidence="11">MOXD1 1</fullName>
    </submittedName>
</protein>
<reference evidence="11 12" key="1">
    <citation type="submission" date="2019-08" db="EMBL/GenBank/DDBJ databases">
        <title>Whole genome of Aphis craccivora.</title>
        <authorList>
            <person name="Voronova N.V."/>
            <person name="Shulinski R.S."/>
            <person name="Bandarenka Y.V."/>
            <person name="Zhorov D.G."/>
            <person name="Warner D."/>
        </authorList>
    </citation>
    <scope>NUCLEOTIDE SEQUENCE [LARGE SCALE GENOMIC DNA]</scope>
    <source>
        <strain evidence="11">180601</strain>
        <tissue evidence="11">Whole Body</tissue>
    </source>
</reference>
<dbReference type="Proteomes" id="UP000478052">
    <property type="component" value="Unassembled WGS sequence"/>
</dbReference>
<keyword evidence="3" id="KW-0479">Metal-binding</keyword>
<feature type="domain" description="Copper type II ascorbate-dependent monooxygenase C-terminal" evidence="10">
    <location>
        <begin position="546"/>
        <end position="698"/>
    </location>
</feature>
<comment type="caution">
    <text evidence="11">The sequence shown here is derived from an EMBL/GenBank/DDBJ whole genome shotgun (WGS) entry which is preliminary data.</text>
</comment>
<dbReference type="GO" id="GO:0005507">
    <property type="term" value="F:copper ion binding"/>
    <property type="evidence" value="ECO:0007669"/>
    <property type="project" value="InterPro"/>
</dbReference>
<dbReference type="SUPFAM" id="SSF49742">
    <property type="entry name" value="PHM/PNGase F"/>
    <property type="match status" value="2"/>
</dbReference>
<gene>
    <name evidence="11" type="ORF">FWK35_00000463</name>
</gene>
<evidence type="ECO:0000259" key="10">
    <source>
        <dbReference type="Pfam" id="PF03712"/>
    </source>
</evidence>
<evidence type="ECO:0000256" key="6">
    <source>
        <dbReference type="ARBA" id="ARBA00023033"/>
    </source>
</evidence>
<dbReference type="AlphaFoldDB" id="A0A6G0ZRS0"/>
<dbReference type="FunFam" id="2.60.120.310:FF:000004">
    <property type="entry name" value="DBH-like monooxygenase protein 1"/>
    <property type="match status" value="1"/>
</dbReference>
<dbReference type="EMBL" id="VUJU01000019">
    <property type="protein sequence ID" value="KAF0773930.1"/>
    <property type="molecule type" value="Genomic_DNA"/>
</dbReference>
<evidence type="ECO:0000256" key="3">
    <source>
        <dbReference type="ARBA" id="ARBA00022723"/>
    </source>
</evidence>
<dbReference type="PRINTS" id="PR00767">
    <property type="entry name" value="DBMONOXGNASE"/>
</dbReference>
<evidence type="ECO:0000256" key="2">
    <source>
        <dbReference type="ARBA" id="ARBA00010676"/>
    </source>
</evidence>
<dbReference type="GO" id="GO:0005615">
    <property type="term" value="C:extracellular space"/>
    <property type="evidence" value="ECO:0007669"/>
    <property type="project" value="TreeGrafter"/>
</dbReference>
<keyword evidence="6" id="KW-0503">Monooxygenase</keyword>
<dbReference type="Gene3D" id="2.60.120.230">
    <property type="match status" value="1"/>
</dbReference>
<keyword evidence="4" id="KW-0560">Oxidoreductase</keyword>
<dbReference type="PANTHER" id="PTHR10157:SF23">
    <property type="entry name" value="MOXD1 HOMOLOG 1"/>
    <property type="match status" value="1"/>
</dbReference>
<dbReference type="InterPro" id="IPR000323">
    <property type="entry name" value="Cu2_ascorb_mOase_N"/>
</dbReference>
<accession>A0A6G0ZRS0</accession>
<feature type="domain" description="Copper type II ascorbate-dependent monooxygenase N-terminal" evidence="9">
    <location>
        <begin position="398"/>
        <end position="526"/>
    </location>
</feature>
<dbReference type="GO" id="GO:0042421">
    <property type="term" value="P:norepinephrine biosynthetic process"/>
    <property type="evidence" value="ECO:0007669"/>
    <property type="project" value="TreeGrafter"/>
</dbReference>
<dbReference type="PANTHER" id="PTHR10157">
    <property type="entry name" value="DOPAMINE BETA HYDROXYLASE RELATED"/>
    <property type="match status" value="1"/>
</dbReference>
<dbReference type="CDD" id="cd09631">
    <property type="entry name" value="DOMON_DOH"/>
    <property type="match status" value="1"/>
</dbReference>
<dbReference type="InterPro" id="IPR036939">
    <property type="entry name" value="Cu2_ascorb_mOase_N_sf"/>
</dbReference>
<name>A0A6G0ZRS0_APHCR</name>
<organism evidence="11 12">
    <name type="scientific">Aphis craccivora</name>
    <name type="common">Cowpea aphid</name>
    <dbReference type="NCBI Taxonomy" id="307492"/>
    <lineage>
        <taxon>Eukaryota</taxon>
        <taxon>Metazoa</taxon>
        <taxon>Ecdysozoa</taxon>
        <taxon>Arthropoda</taxon>
        <taxon>Hexapoda</taxon>
        <taxon>Insecta</taxon>
        <taxon>Pterygota</taxon>
        <taxon>Neoptera</taxon>
        <taxon>Paraneoptera</taxon>
        <taxon>Hemiptera</taxon>
        <taxon>Sternorrhyncha</taxon>
        <taxon>Aphidomorpha</taxon>
        <taxon>Aphidoidea</taxon>
        <taxon>Aphididae</taxon>
        <taxon>Aphidini</taxon>
        <taxon>Aphis</taxon>
        <taxon>Aphis</taxon>
    </lineage>
</organism>
<evidence type="ECO:0000256" key="1">
    <source>
        <dbReference type="ARBA" id="ARBA00001973"/>
    </source>
</evidence>
<proteinExistence type="inferred from homology"/>
<evidence type="ECO:0000313" key="12">
    <source>
        <dbReference type="Proteomes" id="UP000478052"/>
    </source>
</evidence>
<comment type="similarity">
    <text evidence="2">Belongs to the copper type II ascorbate-dependent monooxygenase family.</text>
</comment>